<feature type="transmembrane region" description="Helical" evidence="1">
    <location>
        <begin position="12"/>
        <end position="36"/>
    </location>
</feature>
<accession>A0AA36HA16</accession>
<name>A0AA36HA16_CYLNA</name>
<protein>
    <submittedName>
        <fullName evidence="2">Uncharacterized protein</fullName>
    </submittedName>
</protein>
<keyword evidence="1" id="KW-1133">Transmembrane helix</keyword>
<organism evidence="2 3">
    <name type="scientific">Cylicocyclus nassatus</name>
    <name type="common">Nematode worm</name>
    <dbReference type="NCBI Taxonomy" id="53992"/>
    <lineage>
        <taxon>Eukaryota</taxon>
        <taxon>Metazoa</taxon>
        <taxon>Ecdysozoa</taxon>
        <taxon>Nematoda</taxon>
        <taxon>Chromadorea</taxon>
        <taxon>Rhabditida</taxon>
        <taxon>Rhabditina</taxon>
        <taxon>Rhabditomorpha</taxon>
        <taxon>Strongyloidea</taxon>
        <taxon>Strongylidae</taxon>
        <taxon>Cylicocyclus</taxon>
    </lineage>
</organism>
<proteinExistence type="predicted"/>
<keyword evidence="1" id="KW-0472">Membrane</keyword>
<keyword evidence="1" id="KW-0812">Transmembrane</keyword>
<gene>
    <name evidence="2" type="ORF">CYNAS_LOCUS18862</name>
</gene>
<sequence>MVHLCKYVILHRIFAFVFVHHICTFLFFLCVFSFIASNILVDQRDLVWTIIYYSTELTRFDPHSQCSRDCLPRFHRHNLCVIFVFFLLFLRLPFQISSAKNALSLAAKLMRYADGTACFLTTFSKPVSGCWLACGSRDFSR</sequence>
<feature type="non-terminal residue" evidence="2">
    <location>
        <position position="141"/>
    </location>
</feature>
<evidence type="ECO:0000313" key="3">
    <source>
        <dbReference type="Proteomes" id="UP001176961"/>
    </source>
</evidence>
<dbReference type="EMBL" id="CATQJL010000316">
    <property type="protein sequence ID" value="CAJ0606879.1"/>
    <property type="molecule type" value="Genomic_DNA"/>
</dbReference>
<evidence type="ECO:0000313" key="2">
    <source>
        <dbReference type="EMBL" id="CAJ0606879.1"/>
    </source>
</evidence>
<reference evidence="2" key="1">
    <citation type="submission" date="2023-07" db="EMBL/GenBank/DDBJ databases">
        <authorList>
            <consortium name="CYATHOMIX"/>
        </authorList>
    </citation>
    <scope>NUCLEOTIDE SEQUENCE</scope>
    <source>
        <strain evidence="2">N/A</strain>
    </source>
</reference>
<dbReference type="AlphaFoldDB" id="A0AA36HA16"/>
<keyword evidence="3" id="KW-1185">Reference proteome</keyword>
<comment type="caution">
    <text evidence="2">The sequence shown here is derived from an EMBL/GenBank/DDBJ whole genome shotgun (WGS) entry which is preliminary data.</text>
</comment>
<feature type="transmembrane region" description="Helical" evidence="1">
    <location>
        <begin position="74"/>
        <end position="94"/>
    </location>
</feature>
<evidence type="ECO:0000256" key="1">
    <source>
        <dbReference type="SAM" id="Phobius"/>
    </source>
</evidence>
<dbReference type="Proteomes" id="UP001176961">
    <property type="component" value="Unassembled WGS sequence"/>
</dbReference>